<dbReference type="AlphaFoldDB" id="A0AAV0CM41"/>
<reference evidence="1" key="1">
    <citation type="submission" date="2022-07" db="EMBL/GenBank/DDBJ databases">
        <authorList>
            <person name="Macas J."/>
            <person name="Novak P."/>
            <person name="Neumann P."/>
        </authorList>
    </citation>
    <scope>NUCLEOTIDE SEQUENCE</scope>
</reference>
<keyword evidence="2" id="KW-1185">Reference proteome</keyword>
<sequence>MKVFVDRHKKMTIGKDSKLNVDDEVDGDLDATEKRAEFPVVGVVITDRPPPEPPPWNAGESRVWKHLFNFTVCLRFIFHDHTVYFSIDFFYYCKTFTLGVGDESYAVTVIGSIMPNLRSTSYIALSE</sequence>
<proteinExistence type="predicted"/>
<protein>
    <submittedName>
        <fullName evidence="1">Uncharacterized protein</fullName>
    </submittedName>
</protein>
<comment type="caution">
    <text evidence="1">The sequence shown here is derived from an EMBL/GenBank/DDBJ whole genome shotgun (WGS) entry which is preliminary data.</text>
</comment>
<name>A0AAV0CM41_9ASTE</name>
<accession>A0AAV0CM41</accession>
<evidence type="ECO:0000313" key="1">
    <source>
        <dbReference type="EMBL" id="CAH9080810.1"/>
    </source>
</evidence>
<feature type="non-terminal residue" evidence="1">
    <location>
        <position position="127"/>
    </location>
</feature>
<evidence type="ECO:0000313" key="2">
    <source>
        <dbReference type="Proteomes" id="UP001152523"/>
    </source>
</evidence>
<dbReference type="EMBL" id="CAMAPF010000035">
    <property type="protein sequence ID" value="CAH9080810.1"/>
    <property type="molecule type" value="Genomic_DNA"/>
</dbReference>
<gene>
    <name evidence="1" type="ORF">CEPIT_LOCUS7442</name>
</gene>
<organism evidence="1 2">
    <name type="scientific">Cuscuta epithymum</name>
    <dbReference type="NCBI Taxonomy" id="186058"/>
    <lineage>
        <taxon>Eukaryota</taxon>
        <taxon>Viridiplantae</taxon>
        <taxon>Streptophyta</taxon>
        <taxon>Embryophyta</taxon>
        <taxon>Tracheophyta</taxon>
        <taxon>Spermatophyta</taxon>
        <taxon>Magnoliopsida</taxon>
        <taxon>eudicotyledons</taxon>
        <taxon>Gunneridae</taxon>
        <taxon>Pentapetalae</taxon>
        <taxon>asterids</taxon>
        <taxon>lamiids</taxon>
        <taxon>Solanales</taxon>
        <taxon>Convolvulaceae</taxon>
        <taxon>Cuscuteae</taxon>
        <taxon>Cuscuta</taxon>
        <taxon>Cuscuta subgen. Cuscuta</taxon>
    </lineage>
</organism>
<dbReference type="Proteomes" id="UP001152523">
    <property type="component" value="Unassembled WGS sequence"/>
</dbReference>